<dbReference type="EMBL" id="CP019646">
    <property type="protein sequence ID" value="AQQ71151.1"/>
    <property type="molecule type" value="Genomic_DNA"/>
</dbReference>
<dbReference type="Pfam" id="PF07589">
    <property type="entry name" value="PEP-CTERM"/>
    <property type="match status" value="1"/>
</dbReference>
<dbReference type="NCBIfam" id="TIGR04393">
    <property type="entry name" value="rpt_T5SS_PEPC"/>
    <property type="match status" value="1"/>
</dbReference>
<feature type="chain" id="PRO_5013066360" description="Ice-binding protein C-terminal domain-containing protein" evidence="1">
    <location>
        <begin position="19"/>
        <end position="467"/>
    </location>
</feature>
<reference evidence="4" key="1">
    <citation type="submission" date="2017-02" db="EMBL/GenBank/DDBJ databases">
        <title>Comparative genomics and description of representatives of a novel lineage of planctomycetes thriving in anoxic sediments.</title>
        <authorList>
            <person name="Spring S."/>
            <person name="Bunk B."/>
            <person name="Sproer C."/>
        </authorList>
    </citation>
    <scope>NUCLEOTIDE SEQUENCE [LARGE SCALE GENOMIC DNA]</scope>
    <source>
        <strain evidence="4">SM-Chi-D1</strain>
    </source>
</reference>
<evidence type="ECO:0000313" key="4">
    <source>
        <dbReference type="Proteomes" id="UP000188181"/>
    </source>
</evidence>
<evidence type="ECO:0000259" key="2">
    <source>
        <dbReference type="Pfam" id="PF07589"/>
    </source>
</evidence>
<feature type="signal peptide" evidence="1">
    <location>
        <begin position="1"/>
        <end position="18"/>
    </location>
</feature>
<dbReference type="InterPro" id="IPR030895">
    <property type="entry name" value="T5SS_PEPC_rpt"/>
</dbReference>
<dbReference type="NCBIfam" id="TIGR02595">
    <property type="entry name" value="PEP_CTERM"/>
    <property type="match status" value="1"/>
</dbReference>
<organism evidence="3 4">
    <name type="scientific">Limihaloglobus sulfuriphilus</name>
    <dbReference type="NCBI Taxonomy" id="1851148"/>
    <lineage>
        <taxon>Bacteria</taxon>
        <taxon>Pseudomonadati</taxon>
        <taxon>Planctomycetota</taxon>
        <taxon>Phycisphaerae</taxon>
        <taxon>Sedimentisphaerales</taxon>
        <taxon>Sedimentisphaeraceae</taxon>
        <taxon>Limihaloglobus</taxon>
    </lineage>
</organism>
<feature type="domain" description="Ice-binding protein C-terminal" evidence="2">
    <location>
        <begin position="443"/>
        <end position="464"/>
    </location>
</feature>
<dbReference type="AlphaFoldDB" id="A0A1Q2MEM3"/>
<dbReference type="RefSeq" id="WP_146684844.1">
    <property type="nucleotide sequence ID" value="NZ_CP019646.1"/>
</dbReference>
<proteinExistence type="predicted"/>
<evidence type="ECO:0000313" key="3">
    <source>
        <dbReference type="EMBL" id="AQQ71151.1"/>
    </source>
</evidence>
<dbReference type="InterPro" id="IPR013424">
    <property type="entry name" value="Ice-binding_C"/>
</dbReference>
<accession>A0A1Q2MEM3</accession>
<keyword evidence="1" id="KW-0732">Signal</keyword>
<gene>
    <name evidence="3" type="ORF">SMSP2_01516</name>
</gene>
<sequence length="467" mass="48004" precursor="true">MKKLILVVLLMVSIPLLAVDYEWNNNSGDNDFVNLNNWYEIGTTNLPAGPFTADDNLLVELAGADKAVLNSASAGRWLRAGWNDNTSGEIEIAAGADLNLSDSVYLGFGTNTTATINMSGGSLSANSSYTTIANSGQAYLNVSGGTYSSDRMSVGNGAGGRGEVNASGTGQMTFAADIYVGQNGEGYLNVSDDAGFSARSMTTGRYATGTGETNVSGSGQFTLSGYATFGNNAGNGTLNASGGSFTANRMNVGLGDAGSVGEINVSGTGQVIIDTYSTFGNTGQGFLNVSGGSFSADRMTLGQNGGFGQVTVSGTGSFELADYLTSNTGDLLFRLEGSQASVAMGGNIRSSSDFGSYIFEFALDGANGVGDGIFAQTGITLNEGVKIDLEFIGAAVDGTYTIMSTPDVFNDFTTSGLLSDDSVAAGWTYDIVTGDTLTELQVTIPEPATMLLLLGGGMIALKRRKTE</sequence>
<dbReference type="KEGG" id="pbas:SMSP2_01516"/>
<keyword evidence="4" id="KW-1185">Reference proteome</keyword>
<protein>
    <recommendedName>
        <fullName evidence="2">Ice-binding protein C-terminal domain-containing protein</fullName>
    </recommendedName>
</protein>
<evidence type="ECO:0000256" key="1">
    <source>
        <dbReference type="SAM" id="SignalP"/>
    </source>
</evidence>
<dbReference type="Proteomes" id="UP000188181">
    <property type="component" value="Chromosome"/>
</dbReference>
<name>A0A1Q2MEM3_9BACT</name>